<gene>
    <name evidence="1" type="ORF">ACAT0790_LOCUS70139</name>
</gene>
<proteinExistence type="predicted"/>
<accession>A0A7S1SFK2</accession>
<name>A0A7S1SFK2_ALECA</name>
<organism evidence="1">
    <name type="scientific">Alexandrium catenella</name>
    <name type="common">Red tide dinoflagellate</name>
    <name type="synonym">Gonyaulax catenella</name>
    <dbReference type="NCBI Taxonomy" id="2925"/>
    <lineage>
        <taxon>Eukaryota</taxon>
        <taxon>Sar</taxon>
        <taxon>Alveolata</taxon>
        <taxon>Dinophyceae</taxon>
        <taxon>Gonyaulacales</taxon>
        <taxon>Pyrocystaceae</taxon>
        <taxon>Alexandrium</taxon>
    </lineage>
</organism>
<reference evidence="1" key="1">
    <citation type="submission" date="2021-01" db="EMBL/GenBank/DDBJ databases">
        <authorList>
            <person name="Corre E."/>
            <person name="Pelletier E."/>
            <person name="Niang G."/>
            <person name="Scheremetjew M."/>
            <person name="Finn R."/>
            <person name="Kale V."/>
            <person name="Holt S."/>
            <person name="Cochrane G."/>
            <person name="Meng A."/>
            <person name="Brown T."/>
            <person name="Cohen L."/>
        </authorList>
    </citation>
    <scope>NUCLEOTIDE SEQUENCE</scope>
    <source>
        <strain evidence="1">OF101</strain>
    </source>
</reference>
<dbReference type="EMBL" id="HBGE01117540">
    <property type="protein sequence ID" value="CAD9193362.1"/>
    <property type="molecule type" value="Transcribed_RNA"/>
</dbReference>
<evidence type="ECO:0000313" key="1">
    <source>
        <dbReference type="EMBL" id="CAD9193362.1"/>
    </source>
</evidence>
<protein>
    <submittedName>
        <fullName evidence="1">Uncharacterized protein</fullName>
    </submittedName>
</protein>
<dbReference type="AlphaFoldDB" id="A0A7S1SFK2"/>
<sequence>MCVGVGKPCTGMPKLCAVKHPCPRKLHHPTERCACARRLDVLTPHGYSRTADMGSVHAARVQNLRWRLSTPGRQRRRSAVPPCVQALAEDHLGDAAAPVLRPLQHQVPRLRGILKRVELEQSASECQVQPAWERMWRPAKVVRFHERLATEVPLIMPPGICLKEVPRRRSGESKVSKVPFNPYARPTCSVGTRRGEERSRANLARIMANHSQMKSSCFDSVGCFALLKSMFLSIALAPSDIMPNVCKGSA</sequence>